<dbReference type="OrthoDB" id="9770553at2"/>
<evidence type="ECO:0000313" key="3">
    <source>
        <dbReference type="Proteomes" id="UP000199513"/>
    </source>
</evidence>
<dbReference type="AlphaFoldDB" id="A0A1I2HF80"/>
<dbReference type="RefSeq" id="WP_091546401.1">
    <property type="nucleotide sequence ID" value="NZ_FONY01000023.1"/>
</dbReference>
<dbReference type="GO" id="GO:0008757">
    <property type="term" value="F:S-adenosylmethionine-dependent methyltransferase activity"/>
    <property type="evidence" value="ECO:0007669"/>
    <property type="project" value="InterPro"/>
</dbReference>
<dbReference type="InterPro" id="IPR013216">
    <property type="entry name" value="Methyltransf_11"/>
</dbReference>
<dbReference type="STRING" id="1003.SAMN04488541_102374"/>
<dbReference type="CDD" id="cd02440">
    <property type="entry name" value="AdoMet_MTases"/>
    <property type="match status" value="1"/>
</dbReference>
<sequence>MEQNIYAKVVEANIALHSKMSEHYNTCEPHFRPENVAKVEANFLKAIEGMNAEKMLDLGCGTGFMINIGKKYVKEIWGVDVTKAMTDRIDKSGNAEIIVINEDTAQAPLPVNYFDVATAYSFLHHLYEITPTLHNAYNSLKEGGKLYADLDPNYYFWEGVNQLDRNGNYDFIVKREIEAVTYKDEDIEKNFGVSKEIFNHAEFGKNIQGGFRDEELIATLKSVGFTKVEFFYHWFIGQGALINDQSYTKEERFKYAEVMNETLQKALPLSKNLFKYIGFIATK</sequence>
<organism evidence="2 3">
    <name type="scientific">Thermoflexibacter ruber</name>
    <dbReference type="NCBI Taxonomy" id="1003"/>
    <lineage>
        <taxon>Bacteria</taxon>
        <taxon>Pseudomonadati</taxon>
        <taxon>Bacteroidota</taxon>
        <taxon>Cytophagia</taxon>
        <taxon>Cytophagales</taxon>
        <taxon>Thermoflexibacteraceae</taxon>
        <taxon>Thermoflexibacter</taxon>
    </lineage>
</organism>
<keyword evidence="3" id="KW-1185">Reference proteome</keyword>
<evidence type="ECO:0000259" key="1">
    <source>
        <dbReference type="Pfam" id="PF08241"/>
    </source>
</evidence>
<dbReference type="GO" id="GO:0032259">
    <property type="term" value="P:methylation"/>
    <property type="evidence" value="ECO:0007669"/>
    <property type="project" value="UniProtKB-KW"/>
</dbReference>
<feature type="domain" description="Methyltransferase type 11" evidence="1">
    <location>
        <begin position="56"/>
        <end position="147"/>
    </location>
</feature>
<dbReference type="Gene3D" id="3.40.50.150">
    <property type="entry name" value="Vaccinia Virus protein VP39"/>
    <property type="match status" value="1"/>
</dbReference>
<dbReference type="SUPFAM" id="SSF53335">
    <property type="entry name" value="S-adenosyl-L-methionine-dependent methyltransferases"/>
    <property type="match status" value="1"/>
</dbReference>
<keyword evidence="2" id="KW-0489">Methyltransferase</keyword>
<protein>
    <submittedName>
        <fullName evidence="2">Methyltransferase domain-containing protein</fullName>
    </submittedName>
</protein>
<dbReference type="PANTHER" id="PTHR43861">
    <property type="entry name" value="TRANS-ACONITATE 2-METHYLTRANSFERASE-RELATED"/>
    <property type="match status" value="1"/>
</dbReference>
<dbReference type="Pfam" id="PF08241">
    <property type="entry name" value="Methyltransf_11"/>
    <property type="match status" value="1"/>
</dbReference>
<dbReference type="Proteomes" id="UP000199513">
    <property type="component" value="Unassembled WGS sequence"/>
</dbReference>
<proteinExistence type="predicted"/>
<dbReference type="EMBL" id="FONY01000023">
    <property type="protein sequence ID" value="SFF28332.1"/>
    <property type="molecule type" value="Genomic_DNA"/>
</dbReference>
<name>A0A1I2HF80_9BACT</name>
<reference evidence="2 3" key="1">
    <citation type="submission" date="2016-10" db="EMBL/GenBank/DDBJ databases">
        <authorList>
            <person name="de Groot N.N."/>
        </authorList>
    </citation>
    <scope>NUCLEOTIDE SEQUENCE [LARGE SCALE GENOMIC DNA]</scope>
    <source>
        <strain>GEY</strain>
        <strain evidence="3">DSM 9560</strain>
    </source>
</reference>
<evidence type="ECO:0000313" key="2">
    <source>
        <dbReference type="EMBL" id="SFF28332.1"/>
    </source>
</evidence>
<dbReference type="InterPro" id="IPR029063">
    <property type="entry name" value="SAM-dependent_MTases_sf"/>
</dbReference>
<gene>
    <name evidence="2" type="ORF">SAMN04488541_102374</name>
</gene>
<keyword evidence="2" id="KW-0808">Transferase</keyword>
<accession>A0A1I2HF80</accession>